<dbReference type="EMBL" id="JARK01001409">
    <property type="protein sequence ID" value="EYC06917.1"/>
    <property type="molecule type" value="Genomic_DNA"/>
</dbReference>
<name>A0A016TW94_9BILA</name>
<accession>A0A016TW94</accession>
<evidence type="ECO:0000313" key="2">
    <source>
        <dbReference type="EMBL" id="EYC06917.1"/>
    </source>
</evidence>
<dbReference type="AlphaFoldDB" id="A0A016TW94"/>
<keyword evidence="1" id="KW-0812">Transmembrane</keyword>
<feature type="transmembrane region" description="Helical" evidence="1">
    <location>
        <begin position="16"/>
        <end position="43"/>
    </location>
</feature>
<dbReference type="Proteomes" id="UP000024635">
    <property type="component" value="Unassembled WGS sequence"/>
</dbReference>
<protein>
    <submittedName>
        <fullName evidence="2">Uncharacterized protein</fullName>
    </submittedName>
</protein>
<sequence length="93" mass="10510">MILLLRNWTGTDAVDYFILSSLALLELTLLLINMVLLAVALYLAMQAPFHWNLRVLLTVVLSQIYISMLSRVVLLPFQVGLLPVRGERKVSVD</sequence>
<organism evidence="2 3">
    <name type="scientific">Ancylostoma ceylanicum</name>
    <dbReference type="NCBI Taxonomy" id="53326"/>
    <lineage>
        <taxon>Eukaryota</taxon>
        <taxon>Metazoa</taxon>
        <taxon>Ecdysozoa</taxon>
        <taxon>Nematoda</taxon>
        <taxon>Chromadorea</taxon>
        <taxon>Rhabditida</taxon>
        <taxon>Rhabditina</taxon>
        <taxon>Rhabditomorpha</taxon>
        <taxon>Strongyloidea</taxon>
        <taxon>Ancylostomatidae</taxon>
        <taxon>Ancylostomatinae</taxon>
        <taxon>Ancylostoma</taxon>
    </lineage>
</organism>
<keyword evidence="1" id="KW-0472">Membrane</keyword>
<gene>
    <name evidence="2" type="primary">Acey_s0073.g770</name>
    <name evidence="2" type="ORF">Y032_0073g770</name>
</gene>
<reference evidence="3" key="1">
    <citation type="journal article" date="2015" name="Nat. Genet.">
        <title>The genome and transcriptome of the zoonotic hookworm Ancylostoma ceylanicum identify infection-specific gene families.</title>
        <authorList>
            <person name="Schwarz E.M."/>
            <person name="Hu Y."/>
            <person name="Antoshechkin I."/>
            <person name="Miller M.M."/>
            <person name="Sternberg P.W."/>
            <person name="Aroian R.V."/>
        </authorList>
    </citation>
    <scope>NUCLEOTIDE SEQUENCE</scope>
    <source>
        <strain evidence="3">HY135</strain>
    </source>
</reference>
<evidence type="ECO:0000256" key="1">
    <source>
        <dbReference type="SAM" id="Phobius"/>
    </source>
</evidence>
<evidence type="ECO:0000313" key="3">
    <source>
        <dbReference type="Proteomes" id="UP000024635"/>
    </source>
</evidence>
<proteinExistence type="predicted"/>
<keyword evidence="3" id="KW-1185">Reference proteome</keyword>
<comment type="caution">
    <text evidence="2">The sequence shown here is derived from an EMBL/GenBank/DDBJ whole genome shotgun (WGS) entry which is preliminary data.</text>
</comment>
<feature type="transmembrane region" description="Helical" evidence="1">
    <location>
        <begin position="55"/>
        <end position="74"/>
    </location>
</feature>
<keyword evidence="1" id="KW-1133">Transmembrane helix</keyword>